<dbReference type="Pfam" id="PF03314">
    <property type="entry name" value="DUF273"/>
    <property type="match status" value="1"/>
</dbReference>
<evidence type="ECO:0000313" key="2">
    <source>
        <dbReference type="Proteomes" id="UP001201812"/>
    </source>
</evidence>
<accession>A0AAD4MN09</accession>
<comment type="caution">
    <text evidence="1">The sequence shown here is derived from an EMBL/GenBank/DDBJ whole genome shotgun (WGS) entry which is preliminary data.</text>
</comment>
<dbReference type="AlphaFoldDB" id="A0AAD4MN09"/>
<dbReference type="InterPro" id="IPR029044">
    <property type="entry name" value="Nucleotide-diphossugar_trans"/>
</dbReference>
<dbReference type="Gene3D" id="3.90.550.10">
    <property type="entry name" value="Spore Coat Polysaccharide Biosynthesis Protein SpsA, Chain A"/>
    <property type="match status" value="1"/>
</dbReference>
<reference evidence="1" key="1">
    <citation type="submission" date="2022-01" db="EMBL/GenBank/DDBJ databases">
        <title>Genome Sequence Resource for Two Populations of Ditylenchus destructor, the Migratory Endoparasitic Phytonematode.</title>
        <authorList>
            <person name="Zhang H."/>
            <person name="Lin R."/>
            <person name="Xie B."/>
        </authorList>
    </citation>
    <scope>NUCLEOTIDE SEQUENCE</scope>
    <source>
        <strain evidence="1">BazhouSP</strain>
    </source>
</reference>
<dbReference type="Proteomes" id="UP001201812">
    <property type="component" value="Unassembled WGS sequence"/>
</dbReference>
<protein>
    <submittedName>
        <fullName evidence="1">Uncharacterized protein</fullName>
    </submittedName>
</protein>
<organism evidence="1 2">
    <name type="scientific">Ditylenchus destructor</name>
    <dbReference type="NCBI Taxonomy" id="166010"/>
    <lineage>
        <taxon>Eukaryota</taxon>
        <taxon>Metazoa</taxon>
        <taxon>Ecdysozoa</taxon>
        <taxon>Nematoda</taxon>
        <taxon>Chromadorea</taxon>
        <taxon>Rhabditida</taxon>
        <taxon>Tylenchina</taxon>
        <taxon>Tylenchomorpha</taxon>
        <taxon>Sphaerularioidea</taxon>
        <taxon>Anguinidae</taxon>
        <taxon>Anguininae</taxon>
        <taxon>Ditylenchus</taxon>
    </lineage>
</organism>
<name>A0AAD4MN09_9BILA</name>
<dbReference type="PANTHER" id="PTHR31562">
    <property type="entry name" value="PROTEIN CBG18972"/>
    <property type="match status" value="1"/>
</dbReference>
<dbReference type="InterPro" id="IPR004988">
    <property type="entry name" value="DUF273"/>
</dbReference>
<gene>
    <name evidence="1" type="ORF">DdX_17676</name>
</gene>
<sequence length="363" mass="43006">MSTTTRPYFEIRSEHYYRYALSYATYQAIKQHKPYTYVIVPVMNSRNETDEFKTAQETIECYAALHKYSYRVLYADGTDEHSRHLCTQKDIMYRRHCVFAQFMKSNPNYEWYLFLDADIGVINPDHRLEDFTSNFILQNSSIYYMDLIFYNRIFLFEIAAGSYFARNTKFAYDFLMEWSNYLDRFPGSFIGSDNGILHLLLMERLGTKVMLTKCLSFLEASKGFEDLFNFEACTRHLLLKMDDTMIFHTESGTIKVLGKGKSWVRDGGELLTSSRWSDNDFMLHGWKRSKLYEIGPGKDAWINPFLNKELRMDLCNGTVEDALSNWKYRKFLRLNNKDIEIMIQRVIDKVKARFDDIIKELKL</sequence>
<proteinExistence type="predicted"/>
<dbReference type="PANTHER" id="PTHR31562:SF9">
    <property type="entry name" value="GLYCOSYLTRANSFERASE FAMILY 8 PROTEIN"/>
    <property type="match status" value="1"/>
</dbReference>
<evidence type="ECO:0000313" key="1">
    <source>
        <dbReference type="EMBL" id="KAI1698839.1"/>
    </source>
</evidence>
<keyword evidence="2" id="KW-1185">Reference proteome</keyword>
<dbReference type="EMBL" id="JAKKPZ010000202">
    <property type="protein sequence ID" value="KAI1698839.1"/>
    <property type="molecule type" value="Genomic_DNA"/>
</dbReference>